<reference evidence="2 3" key="1">
    <citation type="submission" date="2020-10" db="EMBL/GenBank/DDBJ databases">
        <title>The Coptis chinensis genome and diversification of protoberbering-type alkaloids.</title>
        <authorList>
            <person name="Wang B."/>
            <person name="Shu S."/>
            <person name="Song C."/>
            <person name="Liu Y."/>
        </authorList>
    </citation>
    <scope>NUCLEOTIDE SEQUENCE [LARGE SCALE GENOMIC DNA]</scope>
    <source>
        <strain evidence="2">HL-2020</strain>
        <tissue evidence="2">Leaf</tissue>
    </source>
</reference>
<comment type="caution">
    <text evidence="2">The sequence shown here is derived from an EMBL/GenBank/DDBJ whole genome shotgun (WGS) entry which is preliminary data.</text>
</comment>
<feature type="region of interest" description="Disordered" evidence="1">
    <location>
        <begin position="46"/>
        <end position="94"/>
    </location>
</feature>
<name>A0A835LLF2_9MAGN</name>
<proteinExistence type="predicted"/>
<protein>
    <submittedName>
        <fullName evidence="2">Uncharacterized protein</fullName>
    </submittedName>
</protein>
<sequence>MLFSCYLVRYSNVNRYCSPFYHVNAFKATYGGYIFPFDNEEDWGKVKPEDVVQPPPLERHPGKDQPSKKSRKADEANEAEDIEPEVGNAENNEG</sequence>
<organism evidence="2 3">
    <name type="scientific">Coptis chinensis</name>
    <dbReference type="NCBI Taxonomy" id="261450"/>
    <lineage>
        <taxon>Eukaryota</taxon>
        <taxon>Viridiplantae</taxon>
        <taxon>Streptophyta</taxon>
        <taxon>Embryophyta</taxon>
        <taxon>Tracheophyta</taxon>
        <taxon>Spermatophyta</taxon>
        <taxon>Magnoliopsida</taxon>
        <taxon>Ranunculales</taxon>
        <taxon>Ranunculaceae</taxon>
        <taxon>Coptidoideae</taxon>
        <taxon>Coptis</taxon>
    </lineage>
</organism>
<dbReference type="EMBL" id="JADFTS010000006">
    <property type="protein sequence ID" value="KAF9599948.1"/>
    <property type="molecule type" value="Genomic_DNA"/>
</dbReference>
<evidence type="ECO:0000313" key="2">
    <source>
        <dbReference type="EMBL" id="KAF9599948.1"/>
    </source>
</evidence>
<dbReference type="Proteomes" id="UP000631114">
    <property type="component" value="Unassembled WGS sequence"/>
</dbReference>
<keyword evidence="3" id="KW-1185">Reference proteome</keyword>
<gene>
    <name evidence="2" type="ORF">IFM89_001983</name>
</gene>
<evidence type="ECO:0000313" key="3">
    <source>
        <dbReference type="Proteomes" id="UP000631114"/>
    </source>
</evidence>
<dbReference type="AlphaFoldDB" id="A0A835LLF2"/>
<accession>A0A835LLF2</accession>
<evidence type="ECO:0000256" key="1">
    <source>
        <dbReference type="SAM" id="MobiDB-lite"/>
    </source>
</evidence>
<feature type="compositionally biased region" description="Basic and acidic residues" evidence="1">
    <location>
        <begin position="57"/>
        <end position="75"/>
    </location>
</feature>